<feature type="transmembrane region" description="Helical" evidence="7">
    <location>
        <begin position="184"/>
        <end position="208"/>
    </location>
</feature>
<sequence>MPLTQFNYLFVIGTIFAFLDAWNIGANDVANAWATSVASRSIKYLPAMAIAAVMEFSGAVGVGARVADTIRTKIIDTNEFVDSPAVLMLGMVCAVIASSLYLTLATKIGLPVSTTHSLMGGVIGFGIAAVGVQGVEWVSPEGGINSGVIQVFMAWIIAPILAGVFASAIFLVTKYSVLLRQNPALKGLLLVPVYSAVTSSLIVMLLIWKGGAYEVNLTNAQIPIVIVMVGIGFGLLVATFFVPWLYRVIVKDDWQLKWYHMYQGPLLLRRGPIPSPPGSYTGPVQDYYRGHATRDEVDARRADLESRESNTSTESRRDEQEKHHTAVPLAEAEQRSLVGMKPSGTWYSREMLFWYLKWALFHGVDQDVVGHQTRSSGGLAGNAEDMHARAVRYDNRAEYLFSFLQIMTAATASFTHGANDVSNAIGPYATIFQIWRDGRLPEGDEAEVPVWILVFGGAGIVIGLWTYGYNIMRNLGNKITLQSPSRGFSMELGSAFTIILATRLALPVSTTQCITGATVGVGLCNGDWRAINWRMVAWIYMGWFITLPSAALISGSLVGFILNAPRWLSI</sequence>
<comment type="similarity">
    <text evidence="7">Belongs to the inorganic phosphate transporter (PiT) (TC 2.A.20) family.</text>
</comment>
<evidence type="ECO:0000256" key="6">
    <source>
        <dbReference type="ARBA" id="ARBA00023136"/>
    </source>
</evidence>
<feature type="transmembrane region" description="Helical" evidence="7">
    <location>
        <begin position="448"/>
        <end position="467"/>
    </location>
</feature>
<dbReference type="Pfam" id="PF01384">
    <property type="entry name" value="PHO4"/>
    <property type="match status" value="1"/>
</dbReference>
<keyword evidence="4 7" id="KW-0812">Transmembrane</keyword>
<feature type="transmembrane region" description="Helical" evidence="7">
    <location>
        <begin position="399"/>
        <end position="418"/>
    </location>
</feature>
<reference evidence="9 10" key="1">
    <citation type="journal article" date="2016" name="Genome Announc.">
        <title>Genome Sequence of Madurella mycetomatis mm55, Isolated from a Human Mycetoma Case in Sudan.</title>
        <authorList>
            <person name="Smit S."/>
            <person name="Derks M.F."/>
            <person name="Bervoets S."/>
            <person name="Fahal A."/>
            <person name="van Leeuwen W."/>
            <person name="van Belkum A."/>
            <person name="van de Sande W.W."/>
        </authorList>
    </citation>
    <scope>NUCLEOTIDE SEQUENCE [LARGE SCALE GENOMIC DNA]</scope>
    <source>
        <strain evidence="10">mm55</strain>
    </source>
</reference>
<keyword evidence="2 7" id="KW-0813">Transport</keyword>
<feature type="compositionally biased region" description="Basic and acidic residues" evidence="8">
    <location>
        <begin position="298"/>
        <end position="324"/>
    </location>
</feature>
<dbReference type="PANTHER" id="PTHR11101">
    <property type="entry name" value="PHOSPHATE TRANSPORTER"/>
    <property type="match status" value="1"/>
</dbReference>
<gene>
    <name evidence="9" type="ORF">MMYC01_203090</name>
</gene>
<dbReference type="VEuPathDB" id="FungiDB:MMYC01_203090"/>
<protein>
    <recommendedName>
        <fullName evidence="7">Phosphate transporter</fullName>
    </recommendedName>
</protein>
<dbReference type="Proteomes" id="UP000078237">
    <property type="component" value="Unassembled WGS sequence"/>
</dbReference>
<evidence type="ECO:0000256" key="3">
    <source>
        <dbReference type="ARBA" id="ARBA00022592"/>
    </source>
</evidence>
<evidence type="ECO:0000313" key="10">
    <source>
        <dbReference type="Proteomes" id="UP000078237"/>
    </source>
</evidence>
<comment type="caution">
    <text evidence="9">The sequence shown here is derived from an EMBL/GenBank/DDBJ whole genome shotgun (WGS) entry which is preliminary data.</text>
</comment>
<dbReference type="InterPro" id="IPR001204">
    <property type="entry name" value="Phos_transporter"/>
</dbReference>
<evidence type="ECO:0000256" key="2">
    <source>
        <dbReference type="ARBA" id="ARBA00022448"/>
    </source>
</evidence>
<comment type="function">
    <text evidence="7">Sodium-phosphate symporter.</text>
</comment>
<dbReference type="AlphaFoldDB" id="A0A175WE21"/>
<evidence type="ECO:0000256" key="4">
    <source>
        <dbReference type="ARBA" id="ARBA00022692"/>
    </source>
</evidence>
<dbReference type="GO" id="GO:0005315">
    <property type="term" value="F:phosphate transmembrane transporter activity"/>
    <property type="evidence" value="ECO:0007669"/>
    <property type="project" value="InterPro"/>
</dbReference>
<dbReference type="PANTHER" id="PTHR11101:SF80">
    <property type="entry name" value="PHOSPHATE TRANSPORTER"/>
    <property type="match status" value="1"/>
</dbReference>
<feature type="transmembrane region" description="Helical" evidence="7">
    <location>
        <begin position="147"/>
        <end position="172"/>
    </location>
</feature>
<comment type="subcellular location">
    <subcellularLocation>
        <location evidence="1 7">Membrane</location>
        <topology evidence="1 7">Multi-pass membrane protein</topology>
    </subcellularLocation>
</comment>
<feature type="transmembrane region" description="Helical" evidence="7">
    <location>
        <begin position="537"/>
        <end position="562"/>
    </location>
</feature>
<dbReference type="EMBL" id="LCTW02000036">
    <property type="protein sequence ID" value="KXX81380.1"/>
    <property type="molecule type" value="Genomic_DNA"/>
</dbReference>
<evidence type="ECO:0000313" key="9">
    <source>
        <dbReference type="EMBL" id="KXX81380.1"/>
    </source>
</evidence>
<organism evidence="9 10">
    <name type="scientific">Madurella mycetomatis</name>
    <dbReference type="NCBI Taxonomy" id="100816"/>
    <lineage>
        <taxon>Eukaryota</taxon>
        <taxon>Fungi</taxon>
        <taxon>Dikarya</taxon>
        <taxon>Ascomycota</taxon>
        <taxon>Pezizomycotina</taxon>
        <taxon>Sordariomycetes</taxon>
        <taxon>Sordariomycetidae</taxon>
        <taxon>Sordariales</taxon>
        <taxon>Sordariales incertae sedis</taxon>
        <taxon>Madurella</taxon>
    </lineage>
</organism>
<dbReference type="GO" id="GO:0016020">
    <property type="term" value="C:membrane"/>
    <property type="evidence" value="ECO:0007669"/>
    <property type="project" value="UniProtKB-SubCell"/>
</dbReference>
<feature type="transmembrane region" description="Helical" evidence="7">
    <location>
        <begin position="220"/>
        <end position="246"/>
    </location>
</feature>
<keyword evidence="3 7" id="KW-0592">Phosphate transport</keyword>
<feature type="transmembrane region" description="Helical" evidence="7">
    <location>
        <begin position="6"/>
        <end position="24"/>
    </location>
</feature>
<feature type="transmembrane region" description="Helical" evidence="7">
    <location>
        <begin position="84"/>
        <end position="104"/>
    </location>
</feature>
<accession>A0A175WE21</accession>
<dbReference type="STRING" id="100816.A0A175WE21"/>
<keyword evidence="10" id="KW-1185">Reference proteome</keyword>
<keyword evidence="5 7" id="KW-1133">Transmembrane helix</keyword>
<evidence type="ECO:0000256" key="7">
    <source>
        <dbReference type="RuleBase" id="RU363058"/>
    </source>
</evidence>
<feature type="transmembrane region" description="Helical" evidence="7">
    <location>
        <begin position="116"/>
        <end position="135"/>
    </location>
</feature>
<feature type="region of interest" description="Disordered" evidence="8">
    <location>
        <begin position="298"/>
        <end position="328"/>
    </location>
</feature>
<evidence type="ECO:0000256" key="8">
    <source>
        <dbReference type="SAM" id="MobiDB-lite"/>
    </source>
</evidence>
<dbReference type="GO" id="GO:0035435">
    <property type="term" value="P:phosphate ion transmembrane transport"/>
    <property type="evidence" value="ECO:0007669"/>
    <property type="project" value="TreeGrafter"/>
</dbReference>
<proteinExistence type="inferred from homology"/>
<dbReference type="OrthoDB" id="260807at2759"/>
<evidence type="ECO:0000256" key="5">
    <source>
        <dbReference type="ARBA" id="ARBA00022989"/>
    </source>
</evidence>
<name>A0A175WE21_9PEZI</name>
<evidence type="ECO:0000256" key="1">
    <source>
        <dbReference type="ARBA" id="ARBA00004141"/>
    </source>
</evidence>
<keyword evidence="6 7" id="KW-0472">Membrane</keyword>